<keyword evidence="3 6" id="KW-0812">Transmembrane</keyword>
<comment type="subcellular location">
    <subcellularLocation>
        <location evidence="1">Endomembrane system</location>
    </subcellularLocation>
</comment>
<comment type="caution">
    <text evidence="7">The sequence shown here is derived from an EMBL/GenBank/DDBJ whole genome shotgun (WGS) entry which is preliminary data.</text>
</comment>
<sequence length="417" mass="47702">MDGHFLYLSIETWKYLSMPVISAAVGYVTNVVAIKMMFHPIEFVGVWKPWLGWQGIVPRKASKMTGISVDTITESLITEEEIFGRLDSDRVAAELEQPMIELTEEITDTVMRRHHPRLWEALPDMVRSQIKRRVRAQAPSIIRELMDEVRTNVRYMFDLKGMITRVLVREKNLLNRIFLETGRDEFVFIGRSGAYFGFVFGLIQMAIWVFFQAWWLLPLFGLLVGWATNWLALKMIFNPKKPIRVPGFTIQGLFFKRQQEVAADYGSLVATQILTPQNILEEILNGPYAEKLFALVQREVQQAIDDSASVARPFVAWSLGSEDYEQIKADAVREVVARMPQTLSHMTGYAHDAMAIQETLITRLQNLSPLQFEGMLRPAFEEDEWILIAVGAALGLAVGWFQLIVLFSSVFMERFGG</sequence>
<feature type="transmembrane region" description="Helical" evidence="6">
    <location>
        <begin position="385"/>
        <end position="411"/>
    </location>
</feature>
<dbReference type="Pfam" id="PF04286">
    <property type="entry name" value="DUF445"/>
    <property type="match status" value="1"/>
</dbReference>
<gene>
    <name evidence="7" type="ORF">ACFOSU_10135</name>
</gene>
<dbReference type="Proteomes" id="UP001595462">
    <property type="component" value="Unassembled WGS sequence"/>
</dbReference>
<accession>A0ABV7ENE6</accession>
<organism evidence="7 8">
    <name type="scientific">Salinisphaera aquimarina</name>
    <dbReference type="NCBI Taxonomy" id="2094031"/>
    <lineage>
        <taxon>Bacteria</taxon>
        <taxon>Pseudomonadati</taxon>
        <taxon>Pseudomonadota</taxon>
        <taxon>Gammaproteobacteria</taxon>
        <taxon>Salinisphaerales</taxon>
        <taxon>Salinisphaeraceae</taxon>
        <taxon>Salinisphaera</taxon>
    </lineage>
</organism>
<dbReference type="PANTHER" id="PTHR35791:SF1">
    <property type="entry name" value="UPF0754 MEMBRANE PROTEIN YHEB"/>
    <property type="match status" value="1"/>
</dbReference>
<protein>
    <submittedName>
        <fullName evidence="7">DUF445 family protein</fullName>
    </submittedName>
</protein>
<keyword evidence="4 6" id="KW-1133">Transmembrane helix</keyword>
<dbReference type="RefSeq" id="WP_380689053.1">
    <property type="nucleotide sequence ID" value="NZ_JBHRSS010000003.1"/>
</dbReference>
<evidence type="ECO:0000256" key="4">
    <source>
        <dbReference type="ARBA" id="ARBA00022989"/>
    </source>
</evidence>
<evidence type="ECO:0000256" key="5">
    <source>
        <dbReference type="ARBA" id="ARBA00023136"/>
    </source>
</evidence>
<evidence type="ECO:0000256" key="6">
    <source>
        <dbReference type="SAM" id="Phobius"/>
    </source>
</evidence>
<evidence type="ECO:0000256" key="3">
    <source>
        <dbReference type="ARBA" id="ARBA00022692"/>
    </source>
</evidence>
<reference evidence="8" key="1">
    <citation type="journal article" date="2019" name="Int. J. Syst. Evol. Microbiol.">
        <title>The Global Catalogue of Microorganisms (GCM) 10K type strain sequencing project: providing services to taxonomists for standard genome sequencing and annotation.</title>
        <authorList>
            <consortium name="The Broad Institute Genomics Platform"/>
            <consortium name="The Broad Institute Genome Sequencing Center for Infectious Disease"/>
            <person name="Wu L."/>
            <person name="Ma J."/>
        </authorList>
    </citation>
    <scope>NUCLEOTIDE SEQUENCE [LARGE SCALE GENOMIC DNA]</scope>
    <source>
        <strain evidence="8">KCTC 52640</strain>
    </source>
</reference>
<dbReference type="PANTHER" id="PTHR35791">
    <property type="entry name" value="UPF0754 MEMBRANE PROTEIN YHEB"/>
    <property type="match status" value="1"/>
</dbReference>
<evidence type="ECO:0000313" key="8">
    <source>
        <dbReference type="Proteomes" id="UP001595462"/>
    </source>
</evidence>
<evidence type="ECO:0000256" key="2">
    <source>
        <dbReference type="ARBA" id="ARBA00008053"/>
    </source>
</evidence>
<evidence type="ECO:0000256" key="1">
    <source>
        <dbReference type="ARBA" id="ARBA00004308"/>
    </source>
</evidence>
<comment type="similarity">
    <text evidence="2">Belongs to the UPF0754 family.</text>
</comment>
<dbReference type="InterPro" id="IPR007383">
    <property type="entry name" value="DUF445"/>
</dbReference>
<keyword evidence="8" id="KW-1185">Reference proteome</keyword>
<feature type="transmembrane region" description="Helical" evidence="6">
    <location>
        <begin position="193"/>
        <end position="211"/>
    </location>
</feature>
<evidence type="ECO:0000313" key="7">
    <source>
        <dbReference type="EMBL" id="MFC3104254.1"/>
    </source>
</evidence>
<name>A0ABV7ENE6_9GAMM</name>
<feature type="transmembrane region" description="Helical" evidence="6">
    <location>
        <begin position="217"/>
        <end position="237"/>
    </location>
</feature>
<keyword evidence="5 6" id="KW-0472">Membrane</keyword>
<dbReference type="EMBL" id="JBHRSS010000003">
    <property type="protein sequence ID" value="MFC3104254.1"/>
    <property type="molecule type" value="Genomic_DNA"/>
</dbReference>
<feature type="transmembrane region" description="Helical" evidence="6">
    <location>
        <begin position="20"/>
        <end position="38"/>
    </location>
</feature>
<proteinExistence type="inferred from homology"/>